<keyword evidence="1" id="KW-0732">Signal</keyword>
<evidence type="ECO:0008006" key="4">
    <source>
        <dbReference type="Google" id="ProtNLM"/>
    </source>
</evidence>
<proteinExistence type="predicted"/>
<feature type="signal peptide" evidence="1">
    <location>
        <begin position="1"/>
        <end position="21"/>
    </location>
</feature>
<feature type="chain" id="PRO_5046692021" description="Peptidase S1 domain-containing protein" evidence="1">
    <location>
        <begin position="22"/>
        <end position="310"/>
    </location>
</feature>
<protein>
    <recommendedName>
        <fullName evidence="4">Peptidase S1 domain-containing protein</fullName>
    </recommendedName>
</protein>
<comment type="caution">
    <text evidence="2">The sequence shown here is derived from an EMBL/GenBank/DDBJ whole genome shotgun (WGS) entry which is preliminary data.</text>
</comment>
<keyword evidence="3" id="KW-1185">Reference proteome</keyword>
<evidence type="ECO:0000313" key="2">
    <source>
        <dbReference type="EMBL" id="GBR46673.1"/>
    </source>
</evidence>
<gene>
    <name evidence="2" type="ORF">AA106556_1192</name>
</gene>
<dbReference type="EMBL" id="BAQB01000016">
    <property type="protein sequence ID" value="GBR46673.1"/>
    <property type="molecule type" value="Genomic_DNA"/>
</dbReference>
<sequence>MRNIIFLSVLSLIMHPVYSYASTKNIPLKADHFPFLLQEVSGNRPIIPIKLGRVHYHMMVHANADFYMQINHSTAQSADVILRSHVGAYGIQQSGKISALGRDEGILPSFQVGQNTWLNQPVSVFETPADGTGMLGLKWISQNNVIVDFPDREIYLNTDINKSVRLEKKIRSIDYHAFKMDHDIKSGKYYLPVTINGITKKMVVSMVASLIIDSKFAEESGVPLGAVAGDSGGPSGAVENNYYLGKPVAIQIGSWKAAESQDGLIEDIYAYQKKSRPEQGNNSEGGALGADFLISHHAIVDFGNYTLYLK</sequence>
<accession>A0ABQ0QJB1</accession>
<dbReference type="Proteomes" id="UP001062443">
    <property type="component" value="Unassembled WGS sequence"/>
</dbReference>
<evidence type="ECO:0000256" key="1">
    <source>
        <dbReference type="SAM" id="SignalP"/>
    </source>
</evidence>
<organism evidence="2 3">
    <name type="scientific">Neokomagataea tanensis NBRC 106556</name>
    <dbReference type="NCBI Taxonomy" id="1223519"/>
    <lineage>
        <taxon>Bacteria</taxon>
        <taxon>Pseudomonadati</taxon>
        <taxon>Pseudomonadota</taxon>
        <taxon>Alphaproteobacteria</taxon>
        <taxon>Acetobacterales</taxon>
        <taxon>Acetobacteraceae</taxon>
        <taxon>Neokomagataea</taxon>
    </lineage>
</organism>
<name>A0ABQ0QJB1_9PROT</name>
<evidence type="ECO:0000313" key="3">
    <source>
        <dbReference type="Proteomes" id="UP001062443"/>
    </source>
</evidence>
<dbReference type="RefSeq" id="WP_157070843.1">
    <property type="nucleotide sequence ID" value="NZ_BAQB01000016.1"/>
</dbReference>
<reference evidence="2" key="1">
    <citation type="submission" date="2013-04" db="EMBL/GenBank/DDBJ databases">
        <title>The genome sequencing project of 58 acetic acid bacteria.</title>
        <authorList>
            <person name="Okamoto-Kainuma A."/>
            <person name="Ishikawa M."/>
            <person name="Umino S."/>
            <person name="Koizumi Y."/>
            <person name="Shiwa Y."/>
            <person name="Yoshikawa H."/>
            <person name="Matsutani M."/>
            <person name="Matsushita K."/>
        </authorList>
    </citation>
    <scope>NUCLEOTIDE SEQUENCE</scope>
    <source>
        <strain evidence="2">NBRC 106556</strain>
    </source>
</reference>